<sequence>MAKNKKTKRKVLITGGCGFIGTAVARHFYNSGFRVRTFDIVEPIKAIDEHVVGTVMYEDELYKAMKDCDHVIHLAAMLGVKRTEHSRMQCLDVNISGTKNVLDAAVRAGIKKIVFSSSSEVYGEPLKTPISEEHRVHPKSVYAVTKLAGEEYLKAYKKEYGLDYTIVRFFNIYGPGQVAEFVMPKFIKLVLKNQPPTVNGDGKQIRSFCYVDDAAEGVRLALVSKKSSSEIFNIGNDKAVVSMFGLANKVVSLAGKKLKPGFLKESNSDRVNAREIVNRIPDISKAKKVLGYKPRITIDKGIKLVIESGNIPDAWAELA</sequence>
<evidence type="ECO:0000259" key="2">
    <source>
        <dbReference type="Pfam" id="PF01370"/>
    </source>
</evidence>
<comment type="caution">
    <text evidence="3">The sequence shown here is derived from an EMBL/GenBank/DDBJ whole genome shotgun (WGS) entry which is preliminary data.</text>
</comment>
<dbReference type="InterPro" id="IPR001509">
    <property type="entry name" value="Epimerase_deHydtase"/>
</dbReference>
<organism evidence="3 4">
    <name type="scientific">Candidatus Yanofskybacteria bacterium RIFCSPHIGHO2_02_FULL_41_11</name>
    <dbReference type="NCBI Taxonomy" id="1802675"/>
    <lineage>
        <taxon>Bacteria</taxon>
        <taxon>Candidatus Yanofskyibacteriota</taxon>
    </lineage>
</organism>
<reference evidence="3 4" key="1">
    <citation type="journal article" date="2016" name="Nat. Commun.">
        <title>Thousands of microbial genomes shed light on interconnected biogeochemical processes in an aquifer system.</title>
        <authorList>
            <person name="Anantharaman K."/>
            <person name="Brown C.T."/>
            <person name="Hug L.A."/>
            <person name="Sharon I."/>
            <person name="Castelle C.J."/>
            <person name="Probst A.J."/>
            <person name="Thomas B.C."/>
            <person name="Singh A."/>
            <person name="Wilkins M.J."/>
            <person name="Karaoz U."/>
            <person name="Brodie E.L."/>
            <person name="Williams K.H."/>
            <person name="Hubbard S.S."/>
            <person name="Banfield J.F."/>
        </authorList>
    </citation>
    <scope>NUCLEOTIDE SEQUENCE [LARGE SCALE GENOMIC DNA]</scope>
</reference>
<name>A0A1F8FEF5_9BACT</name>
<dbReference type="InterPro" id="IPR036291">
    <property type="entry name" value="NAD(P)-bd_dom_sf"/>
</dbReference>
<comment type="similarity">
    <text evidence="1">Belongs to the NAD(P)-dependent epimerase/dehydratase family.</text>
</comment>
<dbReference type="PRINTS" id="PR01713">
    <property type="entry name" value="NUCEPIMERASE"/>
</dbReference>
<dbReference type="EMBL" id="MGJP01000003">
    <property type="protein sequence ID" value="OGN10636.1"/>
    <property type="molecule type" value="Genomic_DNA"/>
</dbReference>
<evidence type="ECO:0000256" key="1">
    <source>
        <dbReference type="ARBA" id="ARBA00007637"/>
    </source>
</evidence>
<dbReference type="Gene3D" id="3.40.50.720">
    <property type="entry name" value="NAD(P)-binding Rossmann-like Domain"/>
    <property type="match status" value="1"/>
</dbReference>
<evidence type="ECO:0000313" key="3">
    <source>
        <dbReference type="EMBL" id="OGN10636.1"/>
    </source>
</evidence>
<dbReference type="PANTHER" id="PTHR43000">
    <property type="entry name" value="DTDP-D-GLUCOSE 4,6-DEHYDRATASE-RELATED"/>
    <property type="match status" value="1"/>
</dbReference>
<proteinExistence type="inferred from homology"/>
<feature type="domain" description="NAD-dependent epimerase/dehydratase" evidence="2">
    <location>
        <begin position="11"/>
        <end position="235"/>
    </location>
</feature>
<gene>
    <name evidence="3" type="ORF">A3J46_05515</name>
</gene>
<accession>A0A1F8FEF5</accession>
<evidence type="ECO:0000313" key="4">
    <source>
        <dbReference type="Proteomes" id="UP000177167"/>
    </source>
</evidence>
<dbReference type="Proteomes" id="UP000177167">
    <property type="component" value="Unassembled WGS sequence"/>
</dbReference>
<dbReference type="SUPFAM" id="SSF51735">
    <property type="entry name" value="NAD(P)-binding Rossmann-fold domains"/>
    <property type="match status" value="1"/>
</dbReference>
<dbReference type="AlphaFoldDB" id="A0A1F8FEF5"/>
<dbReference type="Pfam" id="PF01370">
    <property type="entry name" value="Epimerase"/>
    <property type="match status" value="1"/>
</dbReference>
<protein>
    <recommendedName>
        <fullName evidence="2">NAD-dependent epimerase/dehydratase domain-containing protein</fullName>
    </recommendedName>
</protein>